<gene>
    <name evidence="1" type="ORF">CHIRRI_LOCUS12030</name>
</gene>
<proteinExistence type="predicted"/>
<evidence type="ECO:0000313" key="2">
    <source>
        <dbReference type="Proteomes" id="UP001153620"/>
    </source>
</evidence>
<evidence type="ECO:0000313" key="1">
    <source>
        <dbReference type="EMBL" id="CAG9809201.1"/>
    </source>
</evidence>
<protein>
    <submittedName>
        <fullName evidence="1">Uncharacterized protein</fullName>
    </submittedName>
</protein>
<dbReference type="EMBL" id="OU895879">
    <property type="protein sequence ID" value="CAG9809201.1"/>
    <property type="molecule type" value="Genomic_DNA"/>
</dbReference>
<reference evidence="1" key="1">
    <citation type="submission" date="2022-01" db="EMBL/GenBank/DDBJ databases">
        <authorList>
            <person name="King R."/>
        </authorList>
    </citation>
    <scope>NUCLEOTIDE SEQUENCE</scope>
</reference>
<dbReference type="Proteomes" id="UP001153620">
    <property type="component" value="Chromosome 3"/>
</dbReference>
<organism evidence="1 2">
    <name type="scientific">Chironomus riparius</name>
    <dbReference type="NCBI Taxonomy" id="315576"/>
    <lineage>
        <taxon>Eukaryota</taxon>
        <taxon>Metazoa</taxon>
        <taxon>Ecdysozoa</taxon>
        <taxon>Arthropoda</taxon>
        <taxon>Hexapoda</taxon>
        <taxon>Insecta</taxon>
        <taxon>Pterygota</taxon>
        <taxon>Neoptera</taxon>
        <taxon>Endopterygota</taxon>
        <taxon>Diptera</taxon>
        <taxon>Nematocera</taxon>
        <taxon>Chironomoidea</taxon>
        <taxon>Chironomidae</taxon>
        <taxon>Chironominae</taxon>
        <taxon>Chironomus</taxon>
    </lineage>
</organism>
<sequence length="99" mass="11511">MENGPVNDAVAALRNDLLKLLSFHRERKRLWETIKSTAILPNKAEHKKIDAKFLEIEFFMIALTNRLNLTGTIDVVFKLMFDDFVSKIEYPSVVFRKAQ</sequence>
<dbReference type="AlphaFoldDB" id="A0A9N9S3J5"/>
<name>A0A9N9S3J5_9DIPT</name>
<accession>A0A9N9S3J5</accession>
<keyword evidence="2" id="KW-1185">Reference proteome</keyword>
<reference evidence="1" key="2">
    <citation type="submission" date="2022-10" db="EMBL/GenBank/DDBJ databases">
        <authorList>
            <consortium name="ENA_rothamsted_submissions"/>
            <consortium name="culmorum"/>
            <person name="King R."/>
        </authorList>
    </citation>
    <scope>NUCLEOTIDE SEQUENCE</scope>
</reference>